<name>A7NS93_ROSCS</name>
<keyword evidence="1" id="KW-0812">Transmembrane</keyword>
<feature type="transmembrane region" description="Helical" evidence="1">
    <location>
        <begin position="123"/>
        <end position="138"/>
    </location>
</feature>
<organism evidence="3 4">
    <name type="scientific">Roseiflexus castenholzii (strain DSM 13941 / HLO8)</name>
    <dbReference type="NCBI Taxonomy" id="383372"/>
    <lineage>
        <taxon>Bacteria</taxon>
        <taxon>Bacillati</taxon>
        <taxon>Chloroflexota</taxon>
        <taxon>Chloroflexia</taxon>
        <taxon>Chloroflexales</taxon>
        <taxon>Roseiflexineae</taxon>
        <taxon>Roseiflexaceae</taxon>
        <taxon>Roseiflexus</taxon>
    </lineage>
</organism>
<dbReference type="Pfam" id="PF04235">
    <property type="entry name" value="DUF418"/>
    <property type="match status" value="1"/>
</dbReference>
<dbReference type="PANTHER" id="PTHR30590">
    <property type="entry name" value="INNER MEMBRANE PROTEIN"/>
    <property type="match status" value="1"/>
</dbReference>
<feature type="transmembrane region" description="Helical" evidence="1">
    <location>
        <begin position="145"/>
        <end position="174"/>
    </location>
</feature>
<keyword evidence="1" id="KW-1133">Transmembrane helix</keyword>
<feature type="transmembrane region" description="Helical" evidence="1">
    <location>
        <begin position="100"/>
        <end position="117"/>
    </location>
</feature>
<feature type="transmembrane region" description="Helical" evidence="1">
    <location>
        <begin position="337"/>
        <end position="356"/>
    </location>
</feature>
<protein>
    <recommendedName>
        <fullName evidence="2">DUF418 domain-containing protein</fullName>
    </recommendedName>
</protein>
<sequence>MSHAIAPTTARERIDLLDILRGFALLGILIVNMGIFSFPFIAAFTGTPRGESTFDHAVEFLTHALATGKFYPLFSFLFGLGMWLQMERVQEAGGAPARFMVRRLLVLMGFGLAHALLIWNGDILFIYALVGLVALLFRKAQPRTLLIWASALIAIPIILSAGLIVLGILVAGLAPTNASGMDEVMTLVRDLERQAIETYARGSWGQIFAWRAIEWLIVLVFFFLSGNVLQILAIFLIGMYAGKRQVLQRLMQLPANERRLPAGRVCLVVGLVANFALTWLMWTVDMTSPLAGLPSVLLLIFGPVLSYGYMAAFVALTRREAWHRRLEPLAAAGRMALSNYIAQSIVCTLIFYSYGLGLFGQVGAFAGLLISLTIWLVQLVISVFWLKRFRFGPLEWVWRSLTYGAPQTMAKTRQLAA</sequence>
<feature type="transmembrane region" description="Helical" evidence="1">
    <location>
        <begin position="296"/>
        <end position="316"/>
    </location>
</feature>
<evidence type="ECO:0000256" key="1">
    <source>
        <dbReference type="SAM" id="Phobius"/>
    </source>
</evidence>
<dbReference type="RefSeq" id="WP_012122860.1">
    <property type="nucleotide sequence ID" value="NC_009767.1"/>
</dbReference>
<accession>A7NS93</accession>
<feature type="domain" description="DUF418" evidence="2">
    <location>
        <begin position="242"/>
        <end position="404"/>
    </location>
</feature>
<dbReference type="InterPro" id="IPR052529">
    <property type="entry name" value="Bact_Transport_Assoc"/>
</dbReference>
<feature type="transmembrane region" description="Helical" evidence="1">
    <location>
        <begin position="215"/>
        <end position="241"/>
    </location>
</feature>
<dbReference type="AlphaFoldDB" id="A7NS93"/>
<feature type="transmembrane region" description="Helical" evidence="1">
    <location>
        <begin position="23"/>
        <end position="44"/>
    </location>
</feature>
<feature type="transmembrane region" description="Helical" evidence="1">
    <location>
        <begin position="262"/>
        <end position="284"/>
    </location>
</feature>
<dbReference type="EMBL" id="CP000804">
    <property type="protein sequence ID" value="ABU60439.1"/>
    <property type="molecule type" value="Genomic_DNA"/>
</dbReference>
<dbReference type="OrthoDB" id="9807744at2"/>
<keyword evidence="4" id="KW-1185">Reference proteome</keyword>
<dbReference type="InterPro" id="IPR007349">
    <property type="entry name" value="DUF418"/>
</dbReference>
<evidence type="ECO:0000313" key="4">
    <source>
        <dbReference type="Proteomes" id="UP000000263"/>
    </source>
</evidence>
<evidence type="ECO:0000259" key="2">
    <source>
        <dbReference type="Pfam" id="PF04235"/>
    </source>
</evidence>
<proteinExistence type="predicted"/>
<feature type="transmembrane region" description="Helical" evidence="1">
    <location>
        <begin position="362"/>
        <end position="386"/>
    </location>
</feature>
<dbReference type="PANTHER" id="PTHR30590:SF2">
    <property type="entry name" value="INNER MEMBRANE PROTEIN"/>
    <property type="match status" value="1"/>
</dbReference>
<dbReference type="eggNOG" id="COG2311">
    <property type="taxonomic scope" value="Bacteria"/>
</dbReference>
<feature type="transmembrane region" description="Helical" evidence="1">
    <location>
        <begin position="64"/>
        <end position="84"/>
    </location>
</feature>
<dbReference type="Proteomes" id="UP000000263">
    <property type="component" value="Chromosome"/>
</dbReference>
<dbReference type="HOGENOM" id="CLU_039610_0_0_0"/>
<keyword evidence="1" id="KW-0472">Membrane</keyword>
<dbReference type="KEGG" id="rca:Rcas_4423"/>
<reference evidence="3 4" key="1">
    <citation type="submission" date="2007-08" db="EMBL/GenBank/DDBJ databases">
        <title>Complete sequence of Roseiflexus castenholzii DSM 13941.</title>
        <authorList>
            <consortium name="US DOE Joint Genome Institute"/>
            <person name="Copeland A."/>
            <person name="Lucas S."/>
            <person name="Lapidus A."/>
            <person name="Barry K."/>
            <person name="Glavina del Rio T."/>
            <person name="Dalin E."/>
            <person name="Tice H."/>
            <person name="Pitluck S."/>
            <person name="Thompson L.S."/>
            <person name="Brettin T."/>
            <person name="Bruce D."/>
            <person name="Detter J.C."/>
            <person name="Han C."/>
            <person name="Tapia R."/>
            <person name="Schmutz J."/>
            <person name="Larimer F."/>
            <person name="Land M."/>
            <person name="Hauser L."/>
            <person name="Kyrpides N."/>
            <person name="Mikhailova N."/>
            <person name="Bryant D.A."/>
            <person name="Hanada S."/>
            <person name="Tsukatani Y."/>
            <person name="Richardson P."/>
        </authorList>
    </citation>
    <scope>NUCLEOTIDE SEQUENCE [LARGE SCALE GENOMIC DNA]</scope>
    <source>
        <strain evidence="4">DSM 13941 / HLO8</strain>
    </source>
</reference>
<gene>
    <name evidence="3" type="ordered locus">Rcas_4423</name>
</gene>
<evidence type="ECO:0000313" key="3">
    <source>
        <dbReference type="EMBL" id="ABU60439.1"/>
    </source>
</evidence>